<comment type="pathway">
    <text evidence="1">Bacterial outer membrane biogenesis; LPS O-antigen biosynthesis.</text>
</comment>
<protein>
    <submittedName>
        <fullName evidence="4">UDP-glucose 4-epimerase</fullName>
        <ecNumber evidence="4">5.1.3.2</ecNumber>
    </submittedName>
</protein>
<dbReference type="EC" id="5.1.3.2" evidence="4"/>
<comment type="caution">
    <text evidence="4">The sequence shown here is derived from an EMBL/GenBank/DDBJ whole genome shotgun (WGS) entry which is preliminary data.</text>
</comment>
<gene>
    <name evidence="4" type="ORF">GTOL_12046</name>
</gene>
<evidence type="ECO:0000313" key="5">
    <source>
        <dbReference type="Proteomes" id="UP000742786"/>
    </source>
</evidence>
<dbReference type="Gene3D" id="3.40.50.720">
    <property type="entry name" value="NAD(P)-binding Rossmann-like Domain"/>
    <property type="match status" value="1"/>
</dbReference>
<dbReference type="InterPro" id="IPR036291">
    <property type="entry name" value="NAD(P)-bd_dom_sf"/>
</dbReference>
<dbReference type="PANTHER" id="PTHR43000">
    <property type="entry name" value="DTDP-D-GLUCOSE 4,6-DEHYDRATASE-RELATED"/>
    <property type="match status" value="1"/>
</dbReference>
<dbReference type="AlphaFoldDB" id="A0A916J539"/>
<dbReference type="SUPFAM" id="SSF51735">
    <property type="entry name" value="NAD(P)-binding Rossmann-fold domains"/>
    <property type="match status" value="1"/>
</dbReference>
<comment type="similarity">
    <text evidence="2">Belongs to the NAD(P)-dependent epimerase/dehydratase family.</text>
</comment>
<organism evidence="4 5">
    <name type="scientific">Georgfuchsia toluolica</name>
    <dbReference type="NCBI Taxonomy" id="424218"/>
    <lineage>
        <taxon>Bacteria</taxon>
        <taxon>Pseudomonadati</taxon>
        <taxon>Pseudomonadota</taxon>
        <taxon>Betaproteobacteria</taxon>
        <taxon>Nitrosomonadales</taxon>
        <taxon>Sterolibacteriaceae</taxon>
        <taxon>Georgfuchsia</taxon>
    </lineage>
</organism>
<proteinExistence type="inferred from homology"/>
<dbReference type="GO" id="GO:0003978">
    <property type="term" value="F:UDP-glucose 4-epimerase activity"/>
    <property type="evidence" value="ECO:0007669"/>
    <property type="project" value="UniProtKB-EC"/>
</dbReference>
<feature type="domain" description="NAD-dependent epimerase/dehydratase" evidence="3">
    <location>
        <begin position="25"/>
        <end position="185"/>
    </location>
</feature>
<keyword evidence="4" id="KW-0413">Isomerase</keyword>
<evidence type="ECO:0000256" key="2">
    <source>
        <dbReference type="ARBA" id="ARBA00007637"/>
    </source>
</evidence>
<evidence type="ECO:0000256" key="1">
    <source>
        <dbReference type="ARBA" id="ARBA00005125"/>
    </source>
</evidence>
<evidence type="ECO:0000313" key="4">
    <source>
        <dbReference type="EMBL" id="CAG4884163.1"/>
    </source>
</evidence>
<keyword evidence="5" id="KW-1185">Reference proteome</keyword>
<accession>A0A916J539</accession>
<name>A0A916J539_9PROT</name>
<reference evidence="4" key="1">
    <citation type="submission" date="2021-04" db="EMBL/GenBank/DDBJ databases">
        <authorList>
            <person name="Hornung B."/>
        </authorList>
    </citation>
    <scope>NUCLEOTIDE SEQUENCE</scope>
    <source>
        <strain evidence="4">G5G6</strain>
    </source>
</reference>
<dbReference type="InterPro" id="IPR001509">
    <property type="entry name" value="Epimerase_deHydtase"/>
</dbReference>
<dbReference type="Proteomes" id="UP000742786">
    <property type="component" value="Unassembled WGS sequence"/>
</dbReference>
<sequence length="277" mass="30303">MCSLGHMAVIGDLGPDTDWSDGLFGVDTVVHLANRVHVMQARDPLAEIDCYHQVNVEGTRRLAQSAAAIGVRKFIFVSSVKALGERGVFDATTMASPEDAYGRSKLAAENILMEIADRSGMRAVILCPPLIYGPGVGANFLRLLSLVDRGIPLPLAAVNNRRSLLYVGNLVSVIARCLEMETSSNGRYCISDGAAVSTPELIRVMAQALDRSCRFWFIPLPVLLTLAGFLGKQQEIRRLTDSLVVDDAPFRNAFCWEPPYSMRDGLLATAQWYRSCP</sequence>
<dbReference type="Pfam" id="PF01370">
    <property type="entry name" value="Epimerase"/>
    <property type="match status" value="1"/>
</dbReference>
<dbReference type="EMBL" id="CAJQUM010000001">
    <property type="protein sequence ID" value="CAG4884163.1"/>
    <property type="molecule type" value="Genomic_DNA"/>
</dbReference>
<evidence type="ECO:0000259" key="3">
    <source>
        <dbReference type="Pfam" id="PF01370"/>
    </source>
</evidence>